<protein>
    <submittedName>
        <fullName evidence="2">Uncharacterized protein</fullName>
    </submittedName>
</protein>
<keyword evidence="1" id="KW-0732">Signal</keyword>
<dbReference type="EMBL" id="SRLO01000114">
    <property type="protein sequence ID" value="TNN74373.1"/>
    <property type="molecule type" value="Genomic_DNA"/>
</dbReference>
<accession>A0A4Z2IB54</accession>
<feature type="chain" id="PRO_5021190088" evidence="1">
    <location>
        <begin position="26"/>
        <end position="70"/>
    </location>
</feature>
<comment type="caution">
    <text evidence="2">The sequence shown here is derived from an EMBL/GenBank/DDBJ whole genome shotgun (WGS) entry which is preliminary data.</text>
</comment>
<evidence type="ECO:0000313" key="3">
    <source>
        <dbReference type="Proteomes" id="UP000314294"/>
    </source>
</evidence>
<evidence type="ECO:0000313" key="2">
    <source>
        <dbReference type="EMBL" id="TNN74373.1"/>
    </source>
</evidence>
<reference evidence="2 3" key="1">
    <citation type="submission" date="2019-03" db="EMBL/GenBank/DDBJ databases">
        <title>First draft genome of Liparis tanakae, snailfish: a comprehensive survey of snailfish specific genes.</title>
        <authorList>
            <person name="Kim W."/>
            <person name="Song I."/>
            <person name="Jeong J.-H."/>
            <person name="Kim D."/>
            <person name="Kim S."/>
            <person name="Ryu S."/>
            <person name="Song J.Y."/>
            <person name="Lee S.K."/>
        </authorList>
    </citation>
    <scope>NUCLEOTIDE SEQUENCE [LARGE SCALE GENOMIC DNA]</scope>
    <source>
        <tissue evidence="2">Muscle</tissue>
    </source>
</reference>
<gene>
    <name evidence="2" type="ORF">EYF80_015332</name>
</gene>
<keyword evidence="3" id="KW-1185">Reference proteome</keyword>
<proteinExistence type="predicted"/>
<dbReference type="Proteomes" id="UP000314294">
    <property type="component" value="Unassembled WGS sequence"/>
</dbReference>
<feature type="signal peptide" evidence="1">
    <location>
        <begin position="1"/>
        <end position="25"/>
    </location>
</feature>
<sequence>MLIVSLFLQVCLLWWFELKISPMTGHWSRYKTDCENQEDKMSDKHEAMKSLLRPSGYQEHPVSVSDVQFD</sequence>
<organism evidence="2 3">
    <name type="scientific">Liparis tanakae</name>
    <name type="common">Tanaka's snailfish</name>
    <dbReference type="NCBI Taxonomy" id="230148"/>
    <lineage>
        <taxon>Eukaryota</taxon>
        <taxon>Metazoa</taxon>
        <taxon>Chordata</taxon>
        <taxon>Craniata</taxon>
        <taxon>Vertebrata</taxon>
        <taxon>Euteleostomi</taxon>
        <taxon>Actinopterygii</taxon>
        <taxon>Neopterygii</taxon>
        <taxon>Teleostei</taxon>
        <taxon>Neoteleostei</taxon>
        <taxon>Acanthomorphata</taxon>
        <taxon>Eupercaria</taxon>
        <taxon>Perciformes</taxon>
        <taxon>Cottioidei</taxon>
        <taxon>Cottales</taxon>
        <taxon>Liparidae</taxon>
        <taxon>Liparis</taxon>
    </lineage>
</organism>
<evidence type="ECO:0000256" key="1">
    <source>
        <dbReference type="SAM" id="SignalP"/>
    </source>
</evidence>
<name>A0A4Z2IB54_9TELE</name>
<dbReference type="AlphaFoldDB" id="A0A4Z2IB54"/>